<accession>A0AAV5VB52</accession>
<organism evidence="1 2">
    <name type="scientific">Pristionchus fissidentatus</name>
    <dbReference type="NCBI Taxonomy" id="1538716"/>
    <lineage>
        <taxon>Eukaryota</taxon>
        <taxon>Metazoa</taxon>
        <taxon>Ecdysozoa</taxon>
        <taxon>Nematoda</taxon>
        <taxon>Chromadorea</taxon>
        <taxon>Rhabditida</taxon>
        <taxon>Rhabditina</taxon>
        <taxon>Diplogasteromorpha</taxon>
        <taxon>Diplogasteroidea</taxon>
        <taxon>Neodiplogasteridae</taxon>
        <taxon>Pristionchus</taxon>
    </lineage>
</organism>
<sequence length="110" mass="12170">SKITCNLCAESNVNTCDTGVTCQGNYCQYRQRVTINGASVVTRSCYPRSYAVFPDFSRTTTLNQCERKTIAGVEYAYEVCNTGDYCDTHCNGSSSFAFLLSILLLPVVYL</sequence>
<name>A0AAV5VB52_9BILA</name>
<evidence type="ECO:0000313" key="1">
    <source>
        <dbReference type="EMBL" id="GMT15704.1"/>
    </source>
</evidence>
<proteinExistence type="predicted"/>
<feature type="non-terminal residue" evidence="1">
    <location>
        <position position="1"/>
    </location>
</feature>
<evidence type="ECO:0008006" key="3">
    <source>
        <dbReference type="Google" id="ProtNLM"/>
    </source>
</evidence>
<gene>
    <name evidence="1" type="ORF">PFISCL1PPCAC_7001</name>
</gene>
<dbReference type="AlphaFoldDB" id="A0AAV5VB52"/>
<feature type="non-terminal residue" evidence="1">
    <location>
        <position position="110"/>
    </location>
</feature>
<comment type="caution">
    <text evidence="1">The sequence shown here is derived from an EMBL/GenBank/DDBJ whole genome shotgun (WGS) entry which is preliminary data.</text>
</comment>
<reference evidence="1" key="1">
    <citation type="submission" date="2023-10" db="EMBL/GenBank/DDBJ databases">
        <title>Genome assembly of Pristionchus species.</title>
        <authorList>
            <person name="Yoshida K."/>
            <person name="Sommer R.J."/>
        </authorList>
    </citation>
    <scope>NUCLEOTIDE SEQUENCE</scope>
    <source>
        <strain evidence="1">RS5133</strain>
    </source>
</reference>
<protein>
    <recommendedName>
        <fullName evidence="3">UPAR/Ly6 domain-containing protein</fullName>
    </recommendedName>
</protein>
<keyword evidence="2" id="KW-1185">Reference proteome</keyword>
<dbReference type="EMBL" id="BTSY01000002">
    <property type="protein sequence ID" value="GMT15704.1"/>
    <property type="molecule type" value="Genomic_DNA"/>
</dbReference>
<evidence type="ECO:0000313" key="2">
    <source>
        <dbReference type="Proteomes" id="UP001432322"/>
    </source>
</evidence>
<dbReference type="Proteomes" id="UP001432322">
    <property type="component" value="Unassembled WGS sequence"/>
</dbReference>